<accession>A0A4P7W576</accession>
<dbReference type="GO" id="GO:0005737">
    <property type="term" value="C:cytoplasm"/>
    <property type="evidence" value="ECO:0007669"/>
    <property type="project" value="UniProtKB-SubCell"/>
</dbReference>
<keyword evidence="7" id="KW-1185">Reference proteome</keyword>
<dbReference type="PANTHER" id="PTHR33602">
    <property type="entry name" value="REGULATORY PROTEIN RECX FAMILY PROTEIN"/>
    <property type="match status" value="1"/>
</dbReference>
<dbReference type="KEGG" id="ddb:E7747_13485"/>
<evidence type="ECO:0000313" key="6">
    <source>
        <dbReference type="EMBL" id="QCD43201.1"/>
    </source>
</evidence>
<dbReference type="Gene3D" id="1.10.10.10">
    <property type="entry name" value="Winged helix-like DNA-binding domain superfamily/Winged helix DNA-binding domain"/>
    <property type="match status" value="1"/>
</dbReference>
<comment type="subcellular location">
    <subcellularLocation>
        <location evidence="1">Cytoplasm</location>
    </subcellularLocation>
</comment>
<evidence type="ECO:0000256" key="2">
    <source>
        <dbReference type="ARBA" id="ARBA00009695"/>
    </source>
</evidence>
<evidence type="ECO:0000259" key="5">
    <source>
        <dbReference type="Pfam" id="PF02631"/>
    </source>
</evidence>
<evidence type="ECO:0000256" key="4">
    <source>
        <dbReference type="ARBA" id="ARBA00022490"/>
    </source>
</evidence>
<dbReference type="InterPro" id="IPR003783">
    <property type="entry name" value="Regulatory_RecX"/>
</dbReference>
<sequence>MLKRKAPLTFDNALSRAADLCARCEQCSPDILKKLASWGINASDSAKIIRRLEELNFLDDMRFAKAYAHDKLHFSGWGRRKICQGLWVKRLPPDIIDHACDDIDEEEDEYRTIALRVMKAKIRQLKEWPLSRESKLKVVKFAMTRGFEYPLIVNIFRTEIAMMLTEENQ</sequence>
<dbReference type="InterPro" id="IPR053924">
    <property type="entry name" value="RecX_HTH_2nd"/>
</dbReference>
<comment type="similarity">
    <text evidence="2">Belongs to the RecX family.</text>
</comment>
<feature type="domain" description="RecX second three-helical" evidence="5">
    <location>
        <begin position="59"/>
        <end position="99"/>
    </location>
</feature>
<dbReference type="Proteomes" id="UP000297149">
    <property type="component" value="Chromosome"/>
</dbReference>
<reference evidence="7" key="1">
    <citation type="submission" date="2019-02" db="EMBL/GenBank/DDBJ databases">
        <title>Isolation and identification of novel species under the genus Muribaculum.</title>
        <authorList>
            <person name="Miyake S."/>
            <person name="Ding Y."/>
            <person name="Low A."/>
            <person name="Soh M."/>
            <person name="Seedorf H."/>
        </authorList>
    </citation>
    <scope>NUCLEOTIDE SEQUENCE [LARGE SCALE GENOMIC DNA]</scope>
    <source>
        <strain evidence="7">H5</strain>
    </source>
</reference>
<dbReference type="EMBL" id="CP039396">
    <property type="protein sequence ID" value="QCD43201.1"/>
    <property type="molecule type" value="Genomic_DNA"/>
</dbReference>
<protein>
    <recommendedName>
        <fullName evidence="3">Regulatory protein RecX</fullName>
    </recommendedName>
</protein>
<dbReference type="AlphaFoldDB" id="A0A4P7W576"/>
<dbReference type="RefSeq" id="WP_123614398.1">
    <property type="nucleotide sequence ID" value="NZ_CAXHQF010000047.1"/>
</dbReference>
<keyword evidence="4" id="KW-0963">Cytoplasm</keyword>
<dbReference type="InterPro" id="IPR036388">
    <property type="entry name" value="WH-like_DNA-bd_sf"/>
</dbReference>
<name>A0A4P7W576_9BACT</name>
<gene>
    <name evidence="6" type="ORF">E7747_13485</name>
</gene>
<dbReference type="Pfam" id="PF02631">
    <property type="entry name" value="RecX_HTH2"/>
    <property type="match status" value="1"/>
</dbReference>
<evidence type="ECO:0000256" key="3">
    <source>
        <dbReference type="ARBA" id="ARBA00018111"/>
    </source>
</evidence>
<dbReference type="PANTHER" id="PTHR33602:SF1">
    <property type="entry name" value="REGULATORY PROTEIN RECX FAMILY PROTEIN"/>
    <property type="match status" value="1"/>
</dbReference>
<evidence type="ECO:0000256" key="1">
    <source>
        <dbReference type="ARBA" id="ARBA00004496"/>
    </source>
</evidence>
<proteinExistence type="inferred from homology"/>
<organism evidence="6 7">
    <name type="scientific">Duncaniella dubosii</name>
    <dbReference type="NCBI Taxonomy" id="2518971"/>
    <lineage>
        <taxon>Bacteria</taxon>
        <taxon>Pseudomonadati</taxon>
        <taxon>Bacteroidota</taxon>
        <taxon>Bacteroidia</taxon>
        <taxon>Bacteroidales</taxon>
        <taxon>Muribaculaceae</taxon>
        <taxon>Duncaniella</taxon>
    </lineage>
</organism>
<evidence type="ECO:0000313" key="7">
    <source>
        <dbReference type="Proteomes" id="UP000297149"/>
    </source>
</evidence>
<dbReference type="GO" id="GO:0006282">
    <property type="term" value="P:regulation of DNA repair"/>
    <property type="evidence" value="ECO:0007669"/>
    <property type="project" value="InterPro"/>
</dbReference>